<evidence type="ECO:0000313" key="2">
    <source>
        <dbReference type="EMBL" id="QSX74765.1"/>
    </source>
</evidence>
<dbReference type="Pfam" id="PF13527">
    <property type="entry name" value="Acetyltransf_9"/>
    <property type="match status" value="1"/>
</dbReference>
<evidence type="ECO:0000313" key="3">
    <source>
        <dbReference type="Proteomes" id="UP000663400"/>
    </source>
</evidence>
<evidence type="ECO:0000259" key="1">
    <source>
        <dbReference type="PROSITE" id="PS51186"/>
    </source>
</evidence>
<dbReference type="RefSeq" id="WP_200608737.1">
    <property type="nucleotide sequence ID" value="NZ_CP071517.1"/>
</dbReference>
<keyword evidence="3" id="KW-1185">Reference proteome</keyword>
<reference evidence="2 3" key="1">
    <citation type="submission" date="2021-02" db="EMBL/GenBank/DDBJ databases">
        <title>Lysobacter arenosi sp. nov., isolated from soil of gangwondo yeongwol, south Korea.</title>
        <authorList>
            <person name="Kim K.R."/>
            <person name="Kim K.H."/>
            <person name="Jeon C.O."/>
        </authorList>
    </citation>
    <scope>NUCLEOTIDE SEQUENCE [LARGE SCALE GENOMIC DNA]</scope>
    <source>
        <strain evidence="2 3">R7</strain>
    </source>
</reference>
<accession>A0ABX7R9G6</accession>
<dbReference type="Gene3D" id="3.40.630.30">
    <property type="match status" value="1"/>
</dbReference>
<gene>
    <name evidence="2" type="ORF">HIV01_016650</name>
</gene>
<name>A0ABX7R9G6_9GAMM</name>
<dbReference type="InterPro" id="IPR016181">
    <property type="entry name" value="Acyl_CoA_acyltransferase"/>
</dbReference>
<proteinExistence type="predicted"/>
<dbReference type="PROSITE" id="PS51186">
    <property type="entry name" value="GNAT"/>
    <property type="match status" value="1"/>
</dbReference>
<dbReference type="SUPFAM" id="SSF55729">
    <property type="entry name" value="Acyl-CoA N-acyltransferases (Nat)"/>
    <property type="match status" value="1"/>
</dbReference>
<dbReference type="CDD" id="cd04301">
    <property type="entry name" value="NAT_SF"/>
    <property type="match status" value="1"/>
</dbReference>
<sequence>MWIRTETQADHTAINQVIAAAFADQEGSGRTEQRIVEALRADNALSLSLVADIDGRIAGHVAFSPVRIGNGSERWYGLGPVSVTPADQQHGVGSALIRAGLSELAERGALGCVVLGEPEYYQRFGFRHMPGLRFGDVPPEYFQALAFGDGVAEGEVMYHASFTAP</sequence>
<dbReference type="EMBL" id="CP071517">
    <property type="protein sequence ID" value="QSX74765.1"/>
    <property type="molecule type" value="Genomic_DNA"/>
</dbReference>
<feature type="domain" description="N-acetyltransferase" evidence="1">
    <location>
        <begin position="1"/>
        <end position="148"/>
    </location>
</feature>
<organism evidence="2 3">
    <name type="scientific">Lysobacter arenosi</name>
    <dbReference type="NCBI Taxonomy" id="2795387"/>
    <lineage>
        <taxon>Bacteria</taxon>
        <taxon>Pseudomonadati</taxon>
        <taxon>Pseudomonadota</taxon>
        <taxon>Gammaproteobacteria</taxon>
        <taxon>Lysobacterales</taxon>
        <taxon>Lysobacteraceae</taxon>
        <taxon>Lysobacter</taxon>
    </lineage>
</organism>
<dbReference type="InterPro" id="IPR000182">
    <property type="entry name" value="GNAT_dom"/>
</dbReference>
<dbReference type="Proteomes" id="UP000663400">
    <property type="component" value="Chromosome"/>
</dbReference>
<protein>
    <submittedName>
        <fullName evidence="2">N-acetyltransferase</fullName>
    </submittedName>
</protein>